<keyword evidence="3" id="KW-0378">Hydrolase</keyword>
<keyword evidence="1" id="KW-0645">Protease</keyword>
<evidence type="ECO:0000313" key="6">
    <source>
        <dbReference type="Proteomes" id="UP001145742"/>
    </source>
</evidence>
<dbReference type="EMBL" id="WHWB01034312">
    <property type="protein sequence ID" value="KAJ7411572.1"/>
    <property type="molecule type" value="Genomic_DNA"/>
</dbReference>
<dbReference type="Gene3D" id="2.40.70.10">
    <property type="entry name" value="Acid Proteases"/>
    <property type="match status" value="1"/>
</dbReference>
<dbReference type="InterPro" id="IPR001969">
    <property type="entry name" value="Aspartic_peptidase_AS"/>
</dbReference>
<evidence type="ECO:0000256" key="2">
    <source>
        <dbReference type="ARBA" id="ARBA00022750"/>
    </source>
</evidence>
<reference evidence="5" key="1">
    <citation type="submission" date="2019-10" db="EMBL/GenBank/DDBJ databases">
        <authorList>
            <person name="Soares A.E.R."/>
            <person name="Aleixo A."/>
            <person name="Schneider P."/>
            <person name="Miyaki C.Y."/>
            <person name="Schneider M.P."/>
            <person name="Mello C."/>
            <person name="Vasconcelos A.T.R."/>
        </authorList>
    </citation>
    <scope>NUCLEOTIDE SEQUENCE</scope>
    <source>
        <tissue evidence="5">Muscle</tissue>
    </source>
</reference>
<protein>
    <recommendedName>
        <fullName evidence="4">Peptidase A2 domain-containing protein</fullName>
    </recommendedName>
</protein>
<dbReference type="InterPro" id="IPR018061">
    <property type="entry name" value="Retropepsins"/>
</dbReference>
<dbReference type="InterPro" id="IPR051592">
    <property type="entry name" value="HERV-K_Pro_peptidase_A2"/>
</dbReference>
<evidence type="ECO:0000313" key="5">
    <source>
        <dbReference type="EMBL" id="KAJ7411572.1"/>
    </source>
</evidence>
<dbReference type="InterPro" id="IPR034170">
    <property type="entry name" value="Retropepsin-like_cat_dom"/>
</dbReference>
<evidence type="ECO:0000256" key="1">
    <source>
        <dbReference type="ARBA" id="ARBA00022670"/>
    </source>
</evidence>
<dbReference type="InterPro" id="IPR021109">
    <property type="entry name" value="Peptidase_aspartic_dom_sf"/>
</dbReference>
<keyword evidence="2" id="KW-0064">Aspartyl protease</keyword>
<name>A0ABQ9CZ70_9PASS</name>
<dbReference type="PROSITE" id="PS50175">
    <property type="entry name" value="ASP_PROT_RETROV"/>
    <property type="match status" value="1"/>
</dbReference>
<dbReference type="InterPro" id="IPR001995">
    <property type="entry name" value="Peptidase_A2_cat"/>
</dbReference>
<dbReference type="Pfam" id="PF00077">
    <property type="entry name" value="RVP"/>
    <property type="match status" value="1"/>
</dbReference>
<dbReference type="Proteomes" id="UP001145742">
    <property type="component" value="Unassembled WGS sequence"/>
</dbReference>
<dbReference type="PANTHER" id="PTHR19422:SF123">
    <property type="entry name" value="RT1 CLASS I, LOCUS CE15"/>
    <property type="match status" value="1"/>
</dbReference>
<comment type="caution">
    <text evidence="5">The sequence shown here is derived from an EMBL/GenBank/DDBJ whole genome shotgun (WGS) entry which is preliminary data.</text>
</comment>
<dbReference type="SUPFAM" id="SSF50630">
    <property type="entry name" value="Acid proteases"/>
    <property type="match status" value="1"/>
</dbReference>
<feature type="domain" description="Peptidase A2" evidence="4">
    <location>
        <begin position="112"/>
        <end position="179"/>
    </location>
</feature>
<keyword evidence="6" id="KW-1185">Reference proteome</keyword>
<dbReference type="CDD" id="cd05482">
    <property type="entry name" value="HIV_retropepsin_like"/>
    <property type="match status" value="1"/>
</dbReference>
<dbReference type="PROSITE" id="PS00141">
    <property type="entry name" value="ASP_PROTEASE"/>
    <property type="match status" value="1"/>
</dbReference>
<dbReference type="PANTHER" id="PTHR19422">
    <property type="entry name" value="GAG RETROVIRAL POLYPROTEIN"/>
    <property type="match status" value="1"/>
</dbReference>
<gene>
    <name evidence="5" type="ORF">WISP_102312</name>
</gene>
<evidence type="ECO:0000256" key="3">
    <source>
        <dbReference type="ARBA" id="ARBA00022801"/>
    </source>
</evidence>
<accession>A0ABQ9CZ70</accession>
<sequence length="193" mass="20915">MTTTPDPLLSAGESYLVLPVEEAASRGVIAQSELIIPDLANDININCLTLSFRVLLPPTEVSQQEPVAVLLPISQLQHKQQEMKAINWTTTLTDDQPLMTVEVASPLGQTSIRGLLDTGADVTIIAVRDWPESWPKEETAVRVSGVGGALSPLRSKYILTFTDADKQGATCKPQILPLPTTWERHTGAVGHKN</sequence>
<organism evidence="5 6">
    <name type="scientific">Willisornis vidua</name>
    <name type="common">Xingu scale-backed antbird</name>
    <dbReference type="NCBI Taxonomy" id="1566151"/>
    <lineage>
        <taxon>Eukaryota</taxon>
        <taxon>Metazoa</taxon>
        <taxon>Chordata</taxon>
        <taxon>Craniata</taxon>
        <taxon>Vertebrata</taxon>
        <taxon>Euteleostomi</taxon>
        <taxon>Archelosauria</taxon>
        <taxon>Archosauria</taxon>
        <taxon>Dinosauria</taxon>
        <taxon>Saurischia</taxon>
        <taxon>Theropoda</taxon>
        <taxon>Coelurosauria</taxon>
        <taxon>Aves</taxon>
        <taxon>Neognathae</taxon>
        <taxon>Neoaves</taxon>
        <taxon>Telluraves</taxon>
        <taxon>Australaves</taxon>
        <taxon>Passeriformes</taxon>
        <taxon>Thamnophilidae</taxon>
        <taxon>Willisornis</taxon>
    </lineage>
</organism>
<evidence type="ECO:0000259" key="4">
    <source>
        <dbReference type="PROSITE" id="PS50175"/>
    </source>
</evidence>
<proteinExistence type="predicted"/>